<dbReference type="SUPFAM" id="SSF49384">
    <property type="entry name" value="Carbohydrate-binding domain"/>
    <property type="match status" value="1"/>
</dbReference>
<gene>
    <name evidence="4" type="ORF">FHX75_1132</name>
</gene>
<dbReference type="Proteomes" id="UP000319927">
    <property type="component" value="Unassembled WGS sequence"/>
</dbReference>
<evidence type="ECO:0000313" key="5">
    <source>
        <dbReference type="Proteomes" id="UP000319927"/>
    </source>
</evidence>
<feature type="compositionally biased region" description="Pro residues" evidence="1">
    <location>
        <begin position="113"/>
        <end position="122"/>
    </location>
</feature>
<feature type="domain" description="CBM2" evidence="3">
    <location>
        <begin position="114"/>
        <end position="227"/>
    </location>
</feature>
<evidence type="ECO:0000313" key="4">
    <source>
        <dbReference type="EMBL" id="TWG26898.1"/>
    </source>
</evidence>
<dbReference type="GO" id="GO:0004553">
    <property type="term" value="F:hydrolase activity, hydrolyzing O-glycosyl compounds"/>
    <property type="evidence" value="ECO:0007669"/>
    <property type="project" value="InterPro"/>
</dbReference>
<keyword evidence="2" id="KW-1133">Transmembrane helix</keyword>
<proteinExistence type="predicted"/>
<feature type="region of interest" description="Disordered" evidence="1">
    <location>
        <begin position="41"/>
        <end position="127"/>
    </location>
</feature>
<protein>
    <submittedName>
        <fullName evidence="4">Cellulose binding domain-containing protein</fullName>
    </submittedName>
</protein>
<evidence type="ECO:0000256" key="1">
    <source>
        <dbReference type="SAM" id="MobiDB-lite"/>
    </source>
</evidence>
<dbReference type="Pfam" id="PF00553">
    <property type="entry name" value="CBM_2"/>
    <property type="match status" value="1"/>
</dbReference>
<dbReference type="EMBL" id="VIXA01000001">
    <property type="protein sequence ID" value="TWG26898.1"/>
    <property type="molecule type" value="Genomic_DNA"/>
</dbReference>
<dbReference type="SMART" id="SM00637">
    <property type="entry name" value="CBD_II"/>
    <property type="match status" value="1"/>
</dbReference>
<comment type="caution">
    <text evidence="4">The sequence shown here is derived from an EMBL/GenBank/DDBJ whole genome shotgun (WGS) entry which is preliminary data.</text>
</comment>
<dbReference type="AlphaFoldDB" id="A0A561WSR6"/>
<accession>A0A561WSR6</accession>
<dbReference type="InterPro" id="IPR001919">
    <property type="entry name" value="CBD2"/>
</dbReference>
<dbReference type="InterPro" id="IPR012291">
    <property type="entry name" value="CBM2_carb-bd_dom_sf"/>
</dbReference>
<keyword evidence="2" id="KW-0472">Membrane</keyword>
<evidence type="ECO:0000256" key="2">
    <source>
        <dbReference type="SAM" id="Phobius"/>
    </source>
</evidence>
<sequence>MSGTRRRSSRAATALASSPWLLVATGVVVMVVLLVVALAASRGREPETARPADLPATVALPDLPSSPPSRAPVALPAPGAPQLTPRRSDPPPGPTPSGHPASSAAGRDARPESTPPPPPPSPVTGRYRVVNSFDGGFIGEVLLANAAAGPRPWTVRLVLPAGSRVASSWVEGAPQGTSRMSDGVFTYASGVDLDGGASVALRFHLEHTGENTRPSECAVDGAACAGL</sequence>
<keyword evidence="5" id="KW-1185">Reference proteome</keyword>
<evidence type="ECO:0000259" key="3">
    <source>
        <dbReference type="PROSITE" id="PS51173"/>
    </source>
</evidence>
<dbReference type="Gene3D" id="2.60.40.290">
    <property type="match status" value="1"/>
</dbReference>
<dbReference type="RefSeq" id="WP_154936068.1">
    <property type="nucleotide sequence ID" value="NZ_VIXA01000001.1"/>
</dbReference>
<dbReference type="GO" id="GO:0005975">
    <property type="term" value="P:carbohydrate metabolic process"/>
    <property type="evidence" value="ECO:0007669"/>
    <property type="project" value="InterPro"/>
</dbReference>
<reference evidence="4 5" key="1">
    <citation type="submission" date="2019-06" db="EMBL/GenBank/DDBJ databases">
        <title>Sequencing the genomes of 1000 actinobacteria strains.</title>
        <authorList>
            <person name="Klenk H.-P."/>
        </authorList>
    </citation>
    <scope>NUCLEOTIDE SEQUENCE [LARGE SCALE GENOMIC DNA]</scope>
    <source>
        <strain evidence="4 5">DSM 102131</strain>
    </source>
</reference>
<feature type="transmembrane region" description="Helical" evidence="2">
    <location>
        <begin position="20"/>
        <end position="40"/>
    </location>
</feature>
<dbReference type="PROSITE" id="PS51173">
    <property type="entry name" value="CBM2"/>
    <property type="match status" value="1"/>
</dbReference>
<dbReference type="OrthoDB" id="3405323at2"/>
<name>A0A561WSR6_9ACTN</name>
<dbReference type="InterPro" id="IPR008965">
    <property type="entry name" value="CBM2/CBM3_carb-bd_dom_sf"/>
</dbReference>
<dbReference type="GO" id="GO:0030247">
    <property type="term" value="F:polysaccharide binding"/>
    <property type="evidence" value="ECO:0007669"/>
    <property type="project" value="UniProtKB-UniRule"/>
</dbReference>
<organism evidence="4 5">
    <name type="scientific">Micromonospora palomenae</name>
    <dbReference type="NCBI Taxonomy" id="1461247"/>
    <lineage>
        <taxon>Bacteria</taxon>
        <taxon>Bacillati</taxon>
        <taxon>Actinomycetota</taxon>
        <taxon>Actinomycetes</taxon>
        <taxon>Micromonosporales</taxon>
        <taxon>Micromonosporaceae</taxon>
        <taxon>Micromonospora</taxon>
    </lineage>
</organism>
<keyword evidence="2" id="KW-0812">Transmembrane</keyword>